<keyword evidence="2" id="KW-1185">Reference proteome</keyword>
<feature type="non-terminal residue" evidence="1">
    <location>
        <position position="29"/>
    </location>
</feature>
<dbReference type="Proteomes" id="UP000183832">
    <property type="component" value="Unassembled WGS sequence"/>
</dbReference>
<protein>
    <submittedName>
        <fullName evidence="1">CLUMA_CG006550, isoform A</fullName>
    </submittedName>
</protein>
<evidence type="ECO:0000313" key="2">
    <source>
        <dbReference type="Proteomes" id="UP000183832"/>
    </source>
</evidence>
<proteinExistence type="predicted"/>
<dbReference type="AlphaFoldDB" id="A0A1J1HY56"/>
<dbReference type="EMBL" id="CVRI01000036">
    <property type="protein sequence ID" value="CRK93023.1"/>
    <property type="molecule type" value="Genomic_DNA"/>
</dbReference>
<name>A0A1J1HY56_9DIPT</name>
<gene>
    <name evidence="1" type="ORF">CLUMA_CG006550</name>
</gene>
<evidence type="ECO:0000313" key="1">
    <source>
        <dbReference type="EMBL" id="CRK93023.1"/>
    </source>
</evidence>
<accession>A0A1J1HY56</accession>
<organism evidence="1 2">
    <name type="scientific">Clunio marinus</name>
    <dbReference type="NCBI Taxonomy" id="568069"/>
    <lineage>
        <taxon>Eukaryota</taxon>
        <taxon>Metazoa</taxon>
        <taxon>Ecdysozoa</taxon>
        <taxon>Arthropoda</taxon>
        <taxon>Hexapoda</taxon>
        <taxon>Insecta</taxon>
        <taxon>Pterygota</taxon>
        <taxon>Neoptera</taxon>
        <taxon>Endopterygota</taxon>
        <taxon>Diptera</taxon>
        <taxon>Nematocera</taxon>
        <taxon>Chironomoidea</taxon>
        <taxon>Chironomidae</taxon>
        <taxon>Clunio</taxon>
    </lineage>
</organism>
<sequence length="29" mass="3647">MRHLWITDIFYFARNIKFKTSNSTENRTR</sequence>
<reference evidence="1 2" key="1">
    <citation type="submission" date="2015-04" db="EMBL/GenBank/DDBJ databases">
        <authorList>
            <person name="Syromyatnikov M.Y."/>
            <person name="Popov V.N."/>
        </authorList>
    </citation>
    <scope>NUCLEOTIDE SEQUENCE [LARGE SCALE GENOMIC DNA]</scope>
</reference>